<feature type="non-terminal residue" evidence="1">
    <location>
        <position position="126"/>
    </location>
</feature>
<evidence type="ECO:0000313" key="2">
    <source>
        <dbReference type="Proteomes" id="UP000789920"/>
    </source>
</evidence>
<reference evidence="1" key="1">
    <citation type="submission" date="2021-06" db="EMBL/GenBank/DDBJ databases">
        <authorList>
            <person name="Kallberg Y."/>
            <person name="Tangrot J."/>
            <person name="Rosling A."/>
        </authorList>
    </citation>
    <scope>NUCLEOTIDE SEQUENCE</scope>
    <source>
        <strain evidence="1">MA461A</strain>
    </source>
</reference>
<proteinExistence type="predicted"/>
<dbReference type="Proteomes" id="UP000789920">
    <property type="component" value="Unassembled WGS sequence"/>
</dbReference>
<comment type="caution">
    <text evidence="1">The sequence shown here is derived from an EMBL/GenBank/DDBJ whole genome shotgun (WGS) entry which is preliminary data.</text>
</comment>
<sequence length="126" mass="14875">MWIKRFGSSQLQEIGIKPTEAKFAQRLKREMFLKVKEGKLKNTEDLENQKHSTEKEKIKKLNISSKKLKGHLDFNEFVNLEELDCSENELVSLEFSRCNNLQRLRCSDNQLNELDLRKCGKLEFLD</sequence>
<name>A0ACA9RSS3_9GLOM</name>
<evidence type="ECO:0000313" key="1">
    <source>
        <dbReference type="EMBL" id="CAG8805975.1"/>
    </source>
</evidence>
<keyword evidence="2" id="KW-1185">Reference proteome</keyword>
<accession>A0ACA9RSS3</accession>
<gene>
    <name evidence="1" type="ORF">RPERSI_LOCUS22059</name>
</gene>
<dbReference type="EMBL" id="CAJVQC010065951">
    <property type="protein sequence ID" value="CAG8805975.1"/>
    <property type="molecule type" value="Genomic_DNA"/>
</dbReference>
<protein>
    <submittedName>
        <fullName evidence="1">33409_t:CDS:1</fullName>
    </submittedName>
</protein>
<organism evidence="1 2">
    <name type="scientific">Racocetra persica</name>
    <dbReference type="NCBI Taxonomy" id="160502"/>
    <lineage>
        <taxon>Eukaryota</taxon>
        <taxon>Fungi</taxon>
        <taxon>Fungi incertae sedis</taxon>
        <taxon>Mucoromycota</taxon>
        <taxon>Glomeromycotina</taxon>
        <taxon>Glomeromycetes</taxon>
        <taxon>Diversisporales</taxon>
        <taxon>Gigasporaceae</taxon>
        <taxon>Racocetra</taxon>
    </lineage>
</organism>